<feature type="region of interest" description="Disordered" evidence="1">
    <location>
        <begin position="144"/>
        <end position="214"/>
    </location>
</feature>
<dbReference type="AlphaFoldDB" id="A0A9W3CDJ6"/>
<dbReference type="Pfam" id="PF12776">
    <property type="entry name" value="Myb_DNA-bind_3"/>
    <property type="match status" value="1"/>
</dbReference>
<evidence type="ECO:0000256" key="1">
    <source>
        <dbReference type="SAM" id="MobiDB-lite"/>
    </source>
</evidence>
<reference evidence="3" key="1">
    <citation type="journal article" date="2019" name="Database">
        <title>The radish genome database (RadishGD): an integrated information resource for radish genomics.</title>
        <authorList>
            <person name="Yu H.J."/>
            <person name="Baek S."/>
            <person name="Lee Y.J."/>
            <person name="Cho A."/>
            <person name="Mun J.H."/>
        </authorList>
    </citation>
    <scope>NUCLEOTIDE SEQUENCE [LARGE SCALE GENOMIC DNA]</scope>
    <source>
        <strain evidence="3">cv. WK10039</strain>
    </source>
</reference>
<dbReference type="OrthoDB" id="1064394at2759"/>
<accession>A0A9W3CDJ6</accession>
<evidence type="ECO:0000313" key="3">
    <source>
        <dbReference type="Proteomes" id="UP000504610"/>
    </source>
</evidence>
<feature type="compositionally biased region" description="Polar residues" evidence="1">
    <location>
        <begin position="153"/>
        <end position="164"/>
    </location>
</feature>
<gene>
    <name evidence="4" type="primary">LOC108824636</name>
</gene>
<feature type="domain" description="Myb/SANT-like" evidence="2">
    <location>
        <begin position="17"/>
        <end position="110"/>
    </location>
</feature>
<dbReference type="Proteomes" id="UP000504610">
    <property type="component" value="Chromosome 9"/>
</dbReference>
<dbReference type="PANTHER" id="PTHR31704:SF55">
    <property type="entry name" value="MYB_SANT-LIKE DNA-BINDING DOMAIN PROTEIN"/>
    <property type="match status" value="1"/>
</dbReference>
<evidence type="ECO:0000259" key="2">
    <source>
        <dbReference type="Pfam" id="PF12776"/>
    </source>
</evidence>
<keyword evidence="3" id="KW-1185">Reference proteome</keyword>
<dbReference type="PANTHER" id="PTHR31704">
    <property type="entry name" value="MYB/SANT-LIKE DNA-BINDING DOMAIN PROTEIN-RELATED"/>
    <property type="match status" value="1"/>
</dbReference>
<proteinExistence type="predicted"/>
<dbReference type="KEGG" id="rsz:108824636"/>
<dbReference type="GeneID" id="108824636"/>
<feature type="compositionally biased region" description="Polar residues" evidence="1">
    <location>
        <begin position="179"/>
        <end position="207"/>
    </location>
</feature>
<organism evidence="3 4">
    <name type="scientific">Raphanus sativus</name>
    <name type="common">Radish</name>
    <name type="synonym">Raphanus raphanistrum var. sativus</name>
    <dbReference type="NCBI Taxonomy" id="3726"/>
    <lineage>
        <taxon>Eukaryota</taxon>
        <taxon>Viridiplantae</taxon>
        <taxon>Streptophyta</taxon>
        <taxon>Embryophyta</taxon>
        <taxon>Tracheophyta</taxon>
        <taxon>Spermatophyta</taxon>
        <taxon>Magnoliopsida</taxon>
        <taxon>eudicotyledons</taxon>
        <taxon>Gunneridae</taxon>
        <taxon>Pentapetalae</taxon>
        <taxon>rosids</taxon>
        <taxon>malvids</taxon>
        <taxon>Brassicales</taxon>
        <taxon>Brassicaceae</taxon>
        <taxon>Brassiceae</taxon>
        <taxon>Raphanus</taxon>
    </lineage>
</organism>
<dbReference type="InterPro" id="IPR024752">
    <property type="entry name" value="Myb/SANT-like_dom"/>
</dbReference>
<sequence>MAHQGQSSHGKEGTKVQWNESRVHIFLEIYENEMEKLNWRTGPLKKESKMRIRNEFREATGQNPEWLPLKNKFYSIKKLYDIYRRLGRMTGVSFHETTKAIQMDDEWWNDRIQEIPDAAKLRAHPLTDLDILDRLFGGKHISTDDGYYPGSGVDQNTESKTATENEQDTVNLEDDSDVPSRNQNQTPSSHNQSSKRVYGNTSRSSSSARKRGTTKASFDFVTNEAYMKRTELYERAQDNKLERAIASLQTLTGLQYDSSLYWGAVTVLQSNETHARVYLTLPDDDARIKYLERMTGINREAE</sequence>
<feature type="compositionally biased region" description="Acidic residues" evidence="1">
    <location>
        <begin position="165"/>
        <end position="177"/>
    </location>
</feature>
<name>A0A9W3CDJ6_RAPSA</name>
<dbReference type="RefSeq" id="XP_056849610.1">
    <property type="nucleotide sequence ID" value="XM_056993630.1"/>
</dbReference>
<protein>
    <submittedName>
        <fullName evidence="4">Uncharacterized protein LOC108824636</fullName>
    </submittedName>
</protein>
<evidence type="ECO:0000313" key="4">
    <source>
        <dbReference type="RefSeq" id="XP_056849610.1"/>
    </source>
</evidence>
<reference evidence="4" key="2">
    <citation type="submission" date="2025-08" db="UniProtKB">
        <authorList>
            <consortium name="RefSeq"/>
        </authorList>
    </citation>
    <scope>IDENTIFICATION</scope>
    <source>
        <tissue evidence="4">Leaf</tissue>
    </source>
</reference>